<reference evidence="1 3" key="1">
    <citation type="submission" date="2014-02" db="EMBL/GenBank/DDBJ databases">
        <title>Draft genome sequence of Rickettsia buchneri sp. nov. ISO7T.</title>
        <authorList>
            <person name="Felsheim R.F."/>
            <person name="Kurtti T.J."/>
            <person name="Munderloh U.G."/>
        </authorList>
    </citation>
    <scope>NUCLEOTIDE SEQUENCE [LARGE SCALE GENOMIC DNA]</scope>
    <source>
        <strain evidence="1 3">ISO7</strain>
    </source>
</reference>
<organism evidence="1 3">
    <name type="scientific">Rickettsia tamurae subsp. buchneri</name>
    <dbReference type="NCBI Taxonomy" id="1462938"/>
    <lineage>
        <taxon>Bacteria</taxon>
        <taxon>Pseudomonadati</taxon>
        <taxon>Pseudomonadota</taxon>
        <taxon>Alphaproteobacteria</taxon>
        <taxon>Rickettsiales</taxon>
        <taxon>Rickettsiaceae</taxon>
        <taxon>Rickettsieae</taxon>
        <taxon>Rickettsia</taxon>
        <taxon>spotted fever group</taxon>
    </lineage>
</organism>
<evidence type="ECO:0000313" key="3">
    <source>
        <dbReference type="Proteomes" id="UP000027161"/>
    </source>
</evidence>
<evidence type="ECO:0000313" key="1">
    <source>
        <dbReference type="EMBL" id="KDO02764.1"/>
    </source>
</evidence>
<proteinExistence type="predicted"/>
<sequence>MGHIRQKWQEKPKGFLWYNEQLVQKIKESQYSDLKLLLKESPEPHDRRIESLKQKFNRAQRKALDNPTLENVIKAQRLQKQIMEKSQKFATMWQLASLMDYQLTNSFEPANSLHKRLYQEKLEQNSSQRLRDLSKNFGLIFQVSNQCSYCHAFLPIVQQFTAKYGFQLLLVSSDGANFQNIKTSKDTGLLQRLNPKQIVPVLYLVESSGNRIYPIARGIISEDKMIENILAIDQNYQKLYK</sequence>
<gene>
    <name evidence="2" type="ORF">REISMN_01785</name>
    <name evidence="1" type="ORF">REISMN_05345</name>
</gene>
<keyword evidence="3" id="KW-1185">Reference proteome</keyword>
<protein>
    <submittedName>
        <fullName evidence="1">Conjugal pilus assembly protein TraF</fullName>
    </submittedName>
</protein>
<accession>A0A8E1BZP3</accession>
<comment type="caution">
    <text evidence="1">The sequence shown here is derived from an EMBL/GenBank/DDBJ whole genome shotgun (WGS) entry which is preliminary data.</text>
</comment>
<dbReference type="Pfam" id="PF13728">
    <property type="entry name" value="TraF"/>
    <property type="match status" value="1"/>
</dbReference>
<dbReference type="AlphaFoldDB" id="A0A8E1BZP3"/>
<dbReference type="InterPro" id="IPR039555">
    <property type="entry name" value="TraF/TrbB"/>
</dbReference>
<evidence type="ECO:0000313" key="2">
    <source>
        <dbReference type="EMBL" id="KDO03393.1"/>
    </source>
</evidence>
<dbReference type="InterPro" id="IPR036249">
    <property type="entry name" value="Thioredoxin-like_sf"/>
</dbReference>
<dbReference type="Proteomes" id="UP000027161">
    <property type="component" value="Unassembled WGS sequence"/>
</dbReference>
<dbReference type="SUPFAM" id="SSF52833">
    <property type="entry name" value="Thioredoxin-like"/>
    <property type="match status" value="1"/>
</dbReference>
<name>A0A8E1BZP3_9RICK</name>
<dbReference type="EMBL" id="JFKF01000114">
    <property type="protein sequence ID" value="KDO02764.1"/>
    <property type="molecule type" value="Genomic_DNA"/>
</dbReference>
<dbReference type="RefSeq" id="WP_008580484.1">
    <property type="nucleotide sequence ID" value="NZ_CP113531.1"/>
</dbReference>
<dbReference type="EMBL" id="JFKF01000035">
    <property type="protein sequence ID" value="KDO03393.1"/>
    <property type="molecule type" value="Genomic_DNA"/>
</dbReference>